<evidence type="ECO:0000313" key="3">
    <source>
        <dbReference type="Proteomes" id="UP000467124"/>
    </source>
</evidence>
<feature type="transmembrane region" description="Helical" evidence="1">
    <location>
        <begin position="84"/>
        <end position="104"/>
    </location>
</feature>
<dbReference type="AlphaFoldDB" id="A0A7K2IZV3"/>
<dbReference type="RefSeq" id="WP_161112120.1">
    <property type="nucleotide sequence ID" value="NZ_WWHY01000001.1"/>
</dbReference>
<feature type="transmembrane region" description="Helical" evidence="1">
    <location>
        <begin position="58"/>
        <end position="78"/>
    </location>
</feature>
<sequence>MFDLIIRVTGVAVGLGAVLLAHRNQRAETELTARARSGELNRLQAGEALLGSLYRSRIIGLLLTTAIAGLLAAVLIRAAVTGEWGAMTMYYLVLSGLLLAWTGIGHGRTATRITQTKAEVSVLTRAAERRRMSPDPPE</sequence>
<dbReference type="EMBL" id="WWHY01000001">
    <property type="protein sequence ID" value="MYR35499.1"/>
    <property type="molecule type" value="Genomic_DNA"/>
</dbReference>
<comment type="caution">
    <text evidence="2">The sequence shown here is derived from an EMBL/GenBank/DDBJ whole genome shotgun (WGS) entry which is preliminary data.</text>
</comment>
<organism evidence="2 3">
    <name type="scientific">Nocardiopsis alba</name>
    <dbReference type="NCBI Taxonomy" id="53437"/>
    <lineage>
        <taxon>Bacteria</taxon>
        <taxon>Bacillati</taxon>
        <taxon>Actinomycetota</taxon>
        <taxon>Actinomycetes</taxon>
        <taxon>Streptosporangiales</taxon>
        <taxon>Nocardiopsidaceae</taxon>
        <taxon>Nocardiopsis</taxon>
    </lineage>
</organism>
<evidence type="ECO:0000256" key="1">
    <source>
        <dbReference type="SAM" id="Phobius"/>
    </source>
</evidence>
<name>A0A7K2IZV3_9ACTN</name>
<protein>
    <submittedName>
        <fullName evidence="2">Uncharacterized protein</fullName>
    </submittedName>
</protein>
<proteinExistence type="predicted"/>
<evidence type="ECO:0000313" key="2">
    <source>
        <dbReference type="EMBL" id="MYR35499.1"/>
    </source>
</evidence>
<accession>A0A7K2IZV3</accession>
<gene>
    <name evidence="2" type="ORF">GTW20_25360</name>
</gene>
<reference evidence="2 3" key="1">
    <citation type="journal article" date="2019" name="Nat. Commun.">
        <title>The antimicrobial potential of Streptomyces from insect microbiomes.</title>
        <authorList>
            <person name="Chevrette M.G."/>
            <person name="Carlson C.M."/>
            <person name="Ortega H.E."/>
            <person name="Thomas C."/>
            <person name="Ananiev G.E."/>
            <person name="Barns K.J."/>
            <person name="Book A.J."/>
            <person name="Cagnazzo J."/>
            <person name="Carlos C."/>
            <person name="Flanigan W."/>
            <person name="Grubbs K.J."/>
            <person name="Horn H.A."/>
            <person name="Hoffmann F.M."/>
            <person name="Klassen J.L."/>
            <person name="Knack J.J."/>
            <person name="Lewin G.R."/>
            <person name="McDonald B.R."/>
            <person name="Muller L."/>
            <person name="Melo W.G.P."/>
            <person name="Pinto-Tomas A.A."/>
            <person name="Schmitz A."/>
            <person name="Wendt-Pienkowski E."/>
            <person name="Wildman S."/>
            <person name="Zhao M."/>
            <person name="Zhang F."/>
            <person name="Bugni T.S."/>
            <person name="Andes D.R."/>
            <person name="Pupo M.T."/>
            <person name="Currie C.R."/>
        </authorList>
    </citation>
    <scope>NUCLEOTIDE SEQUENCE [LARGE SCALE GENOMIC DNA]</scope>
    <source>
        <strain evidence="2 3">SID5840</strain>
    </source>
</reference>
<keyword evidence="1" id="KW-1133">Transmembrane helix</keyword>
<keyword evidence="1" id="KW-0472">Membrane</keyword>
<keyword evidence="1" id="KW-0812">Transmembrane</keyword>
<dbReference type="Proteomes" id="UP000467124">
    <property type="component" value="Unassembled WGS sequence"/>
</dbReference>